<feature type="transmembrane region" description="Helical" evidence="1">
    <location>
        <begin position="74"/>
        <end position="97"/>
    </location>
</feature>
<protein>
    <submittedName>
        <fullName evidence="2">Uncharacterized protein</fullName>
    </submittedName>
</protein>
<dbReference type="EMBL" id="JXTB01000510">
    <property type="protein sequence ID" value="PON37986.1"/>
    <property type="molecule type" value="Genomic_DNA"/>
</dbReference>
<evidence type="ECO:0000256" key="1">
    <source>
        <dbReference type="SAM" id="Phobius"/>
    </source>
</evidence>
<evidence type="ECO:0000313" key="3">
    <source>
        <dbReference type="Proteomes" id="UP000237105"/>
    </source>
</evidence>
<keyword evidence="1" id="KW-1133">Transmembrane helix</keyword>
<dbReference type="AlphaFoldDB" id="A0A2P5AN50"/>
<dbReference type="Proteomes" id="UP000237105">
    <property type="component" value="Unassembled WGS sequence"/>
</dbReference>
<feature type="transmembrane region" description="Helical" evidence="1">
    <location>
        <begin position="135"/>
        <end position="163"/>
    </location>
</feature>
<keyword evidence="3" id="KW-1185">Reference proteome</keyword>
<name>A0A2P5AN50_PARAD</name>
<accession>A0A2P5AN50</accession>
<feature type="transmembrane region" description="Helical" evidence="1">
    <location>
        <begin position="42"/>
        <end position="62"/>
    </location>
</feature>
<evidence type="ECO:0000313" key="2">
    <source>
        <dbReference type="EMBL" id="PON37986.1"/>
    </source>
</evidence>
<feature type="non-terminal residue" evidence="2">
    <location>
        <position position="1"/>
    </location>
</feature>
<proteinExistence type="predicted"/>
<reference evidence="3" key="1">
    <citation type="submission" date="2016-06" db="EMBL/GenBank/DDBJ databases">
        <title>Parallel loss of symbiosis genes in relatives of nitrogen-fixing non-legume Parasponia.</title>
        <authorList>
            <person name="Van Velzen R."/>
            <person name="Holmer R."/>
            <person name="Bu F."/>
            <person name="Rutten L."/>
            <person name="Van Zeijl A."/>
            <person name="Liu W."/>
            <person name="Santuari L."/>
            <person name="Cao Q."/>
            <person name="Sharma T."/>
            <person name="Shen D."/>
            <person name="Roswanjaya Y."/>
            <person name="Wardhani T."/>
            <person name="Kalhor M.S."/>
            <person name="Jansen J."/>
            <person name="Van den Hoogen J."/>
            <person name="Gungor B."/>
            <person name="Hartog M."/>
            <person name="Hontelez J."/>
            <person name="Verver J."/>
            <person name="Yang W.-C."/>
            <person name="Schijlen E."/>
            <person name="Repin R."/>
            <person name="Schilthuizen M."/>
            <person name="Schranz E."/>
            <person name="Heidstra R."/>
            <person name="Miyata K."/>
            <person name="Fedorova E."/>
            <person name="Kohlen W."/>
            <person name="Bisseling T."/>
            <person name="Smit S."/>
            <person name="Geurts R."/>
        </authorList>
    </citation>
    <scope>NUCLEOTIDE SEQUENCE [LARGE SCALE GENOMIC DNA]</scope>
    <source>
        <strain evidence="3">cv. WU1-14</strain>
    </source>
</reference>
<keyword evidence="1" id="KW-0472">Membrane</keyword>
<comment type="caution">
    <text evidence="2">The sequence shown here is derived from an EMBL/GenBank/DDBJ whole genome shotgun (WGS) entry which is preliminary data.</text>
</comment>
<gene>
    <name evidence="2" type="ORF">PanWU01x14_316020</name>
</gene>
<organism evidence="2 3">
    <name type="scientific">Parasponia andersonii</name>
    <name type="common">Sponia andersonii</name>
    <dbReference type="NCBI Taxonomy" id="3476"/>
    <lineage>
        <taxon>Eukaryota</taxon>
        <taxon>Viridiplantae</taxon>
        <taxon>Streptophyta</taxon>
        <taxon>Embryophyta</taxon>
        <taxon>Tracheophyta</taxon>
        <taxon>Spermatophyta</taxon>
        <taxon>Magnoliopsida</taxon>
        <taxon>eudicotyledons</taxon>
        <taxon>Gunneridae</taxon>
        <taxon>Pentapetalae</taxon>
        <taxon>rosids</taxon>
        <taxon>fabids</taxon>
        <taxon>Rosales</taxon>
        <taxon>Cannabaceae</taxon>
        <taxon>Parasponia</taxon>
    </lineage>
</organism>
<sequence length="167" mass="19325">IRYRLSFSQSCPLSLSLSLSSFLSFSQTHPKPHHHHHHFFCFLFHPCLIFLIPSSPPYLIYLEALISKSISRHLYMGLYLFNNWPLCFITTLSLSFWTRSSYMCFKCMVSSYSSRTPCLTCGAVQDFIFPHNPSLIISVIIIVIIVIIIIIIIIVSNLFYFLYLTSS</sequence>
<keyword evidence="1" id="KW-0812">Transmembrane</keyword>